<protein>
    <submittedName>
        <fullName evidence="2">Uncharacterized protein</fullName>
    </submittedName>
</protein>
<organism evidence="2 3">
    <name type="scientific">Yinghuangia soli</name>
    <dbReference type="NCBI Taxonomy" id="2908204"/>
    <lineage>
        <taxon>Bacteria</taxon>
        <taxon>Bacillati</taxon>
        <taxon>Actinomycetota</taxon>
        <taxon>Actinomycetes</taxon>
        <taxon>Kitasatosporales</taxon>
        <taxon>Streptomycetaceae</taxon>
        <taxon>Yinghuangia</taxon>
    </lineage>
</organism>
<dbReference type="RefSeq" id="WP_235056366.1">
    <property type="nucleotide sequence ID" value="NZ_JAKFHA010000026.1"/>
</dbReference>
<evidence type="ECO:0000313" key="2">
    <source>
        <dbReference type="EMBL" id="MCF2531717.1"/>
    </source>
</evidence>
<feature type="compositionally biased region" description="Acidic residues" evidence="1">
    <location>
        <begin position="250"/>
        <end position="259"/>
    </location>
</feature>
<sequence length="305" mass="32062">MTLQNHGIPPTPAECTGSGVVAVPPGSAVVGRRIVEDAPGHRMVEVTVERPAGRTPARRSVDRTLGRGVSAAFAGLPVPPPELGPAMPTTAYIVWAMDPDKQASEGLYWTRTAAYAAALTIAGAGARTVPYEHGRGAVVYTAFPELRMVASVTEMPVHRDVPAHGLPVVDQAAVVAALDDLGAAPVQDGCYSDPAVRNAIAAHLATVDPYDGMTNDDIGEGWSYEDERDAEFALDALDDERNAELAAADDVYDPAEDEPYQGLGYDDYDPCDPADDGPATADENGVPTEYGLTAMFGAIDDADRE</sequence>
<dbReference type="Proteomes" id="UP001165378">
    <property type="component" value="Unassembled WGS sequence"/>
</dbReference>
<gene>
    <name evidence="2" type="ORF">LZ495_31495</name>
</gene>
<dbReference type="AlphaFoldDB" id="A0AA41Q7Q9"/>
<evidence type="ECO:0000256" key="1">
    <source>
        <dbReference type="SAM" id="MobiDB-lite"/>
    </source>
</evidence>
<reference evidence="2" key="1">
    <citation type="submission" date="2022-01" db="EMBL/GenBank/DDBJ databases">
        <title>Genome-Based Taxonomic Classification of the Phylum Actinobacteria.</title>
        <authorList>
            <person name="Gao Y."/>
        </authorList>
    </citation>
    <scope>NUCLEOTIDE SEQUENCE</scope>
    <source>
        <strain evidence="2">KLBMP 8922</strain>
    </source>
</reference>
<accession>A0AA41Q7Q9</accession>
<evidence type="ECO:0000313" key="3">
    <source>
        <dbReference type="Proteomes" id="UP001165378"/>
    </source>
</evidence>
<proteinExistence type="predicted"/>
<keyword evidence="3" id="KW-1185">Reference proteome</keyword>
<name>A0AA41Q7Q9_9ACTN</name>
<dbReference type="EMBL" id="JAKFHA010000026">
    <property type="protein sequence ID" value="MCF2531717.1"/>
    <property type="molecule type" value="Genomic_DNA"/>
</dbReference>
<comment type="caution">
    <text evidence="2">The sequence shown here is derived from an EMBL/GenBank/DDBJ whole genome shotgun (WGS) entry which is preliminary data.</text>
</comment>
<feature type="compositionally biased region" description="Acidic residues" evidence="1">
    <location>
        <begin position="266"/>
        <end position="275"/>
    </location>
</feature>
<feature type="region of interest" description="Disordered" evidence="1">
    <location>
        <begin position="246"/>
        <end position="287"/>
    </location>
</feature>